<dbReference type="PROSITE" id="PS50862">
    <property type="entry name" value="AA_TRNA_LIGASE_II"/>
    <property type="match status" value="1"/>
</dbReference>
<keyword evidence="15" id="KW-0175">Coiled coil</keyword>
<comment type="subcellular location">
    <subcellularLocation>
        <location evidence="1 12">Cytoplasm</location>
    </subcellularLocation>
</comment>
<dbReference type="InterPro" id="IPR033729">
    <property type="entry name" value="SerRS_core"/>
</dbReference>
<keyword evidence="5 12" id="KW-0436">Ligase</keyword>
<dbReference type="GO" id="GO:0016260">
    <property type="term" value="P:selenocysteine biosynthetic process"/>
    <property type="evidence" value="ECO:0007669"/>
    <property type="project" value="UniProtKB-UniRule"/>
</dbReference>
<comment type="subunit">
    <text evidence="12">Homodimer. The tRNA molecule binds across the dimer.</text>
</comment>
<dbReference type="EC" id="6.1.1.11" evidence="12"/>
<dbReference type="UniPathway" id="UPA00906">
    <property type="reaction ID" value="UER00895"/>
</dbReference>
<dbReference type="GO" id="GO:0004828">
    <property type="term" value="F:serine-tRNA ligase activity"/>
    <property type="evidence" value="ECO:0007669"/>
    <property type="project" value="UniProtKB-UniRule"/>
</dbReference>
<evidence type="ECO:0000256" key="12">
    <source>
        <dbReference type="HAMAP-Rule" id="MF_00176"/>
    </source>
</evidence>
<evidence type="ECO:0000256" key="10">
    <source>
        <dbReference type="ARBA" id="ARBA00047929"/>
    </source>
</evidence>
<evidence type="ECO:0000256" key="7">
    <source>
        <dbReference type="ARBA" id="ARBA00022840"/>
    </source>
</evidence>
<organism evidence="17 18">
    <name type="scientific">Lujinxingia vulgaris</name>
    <dbReference type="NCBI Taxonomy" id="2600176"/>
    <lineage>
        <taxon>Bacteria</taxon>
        <taxon>Deltaproteobacteria</taxon>
        <taxon>Bradymonadales</taxon>
        <taxon>Lujinxingiaceae</taxon>
        <taxon>Lujinxingia</taxon>
    </lineage>
</organism>
<evidence type="ECO:0000256" key="13">
    <source>
        <dbReference type="PIRSR" id="PIRSR001529-1"/>
    </source>
</evidence>
<feature type="binding site" evidence="14">
    <location>
        <begin position="274"/>
        <end position="277"/>
    </location>
    <ligand>
        <name>ATP</name>
        <dbReference type="ChEBI" id="CHEBI:30616"/>
    </ligand>
</feature>
<evidence type="ECO:0000256" key="6">
    <source>
        <dbReference type="ARBA" id="ARBA00022741"/>
    </source>
</evidence>
<feature type="binding site" evidence="12 14">
    <location>
        <begin position="258"/>
        <end position="260"/>
    </location>
    <ligand>
        <name>ATP</name>
        <dbReference type="ChEBI" id="CHEBI:30616"/>
    </ligand>
</feature>
<dbReference type="InterPro" id="IPR006195">
    <property type="entry name" value="aa-tRNA-synth_II"/>
</dbReference>
<evidence type="ECO:0000256" key="15">
    <source>
        <dbReference type="SAM" id="Coils"/>
    </source>
</evidence>
<evidence type="ECO:0000256" key="9">
    <source>
        <dbReference type="ARBA" id="ARBA00023146"/>
    </source>
</evidence>
<dbReference type="SUPFAM" id="SSF55681">
    <property type="entry name" value="Class II aaRS and biotin synthetases"/>
    <property type="match status" value="1"/>
</dbReference>
<dbReference type="InterPro" id="IPR042103">
    <property type="entry name" value="SerRS_1_N_sf"/>
</dbReference>
<protein>
    <recommendedName>
        <fullName evidence="12">Serine--tRNA ligase</fullName>
        <ecNumber evidence="12">6.1.1.11</ecNumber>
    </recommendedName>
    <alternativeName>
        <fullName evidence="12">Seryl-tRNA synthetase</fullName>
        <shortName evidence="12">SerRS</shortName>
    </alternativeName>
    <alternativeName>
        <fullName evidence="12">Seryl-tRNA(Ser/Sec) synthetase</fullName>
    </alternativeName>
</protein>
<keyword evidence="6 12" id="KW-0547">Nucleotide-binding</keyword>
<dbReference type="PRINTS" id="PR00981">
    <property type="entry name" value="TRNASYNTHSER"/>
</dbReference>
<dbReference type="InterPro" id="IPR002317">
    <property type="entry name" value="Ser-tRNA-ligase_type_1"/>
</dbReference>
<feature type="binding site" evidence="13">
    <location>
        <position position="227"/>
    </location>
    <ligand>
        <name>L-serine</name>
        <dbReference type="ChEBI" id="CHEBI:33384"/>
    </ligand>
</feature>
<feature type="binding site" evidence="12">
    <location>
        <position position="382"/>
    </location>
    <ligand>
        <name>L-serine</name>
        <dbReference type="ChEBI" id="CHEBI:33384"/>
    </ligand>
</feature>
<dbReference type="Proteomes" id="UP000321412">
    <property type="component" value="Unassembled WGS sequence"/>
</dbReference>
<dbReference type="GO" id="GO:0005737">
    <property type="term" value="C:cytoplasm"/>
    <property type="evidence" value="ECO:0007669"/>
    <property type="project" value="UniProtKB-SubCell"/>
</dbReference>
<evidence type="ECO:0000313" key="18">
    <source>
        <dbReference type="Proteomes" id="UP000321412"/>
    </source>
</evidence>
<dbReference type="HAMAP" id="MF_00176">
    <property type="entry name" value="Ser_tRNA_synth_type1"/>
    <property type="match status" value="1"/>
</dbReference>
<dbReference type="SUPFAM" id="SSF46589">
    <property type="entry name" value="tRNA-binding arm"/>
    <property type="match status" value="1"/>
</dbReference>
<dbReference type="InterPro" id="IPR002314">
    <property type="entry name" value="aa-tRNA-synt_IIb"/>
</dbReference>
<reference evidence="17 18" key="1">
    <citation type="submission" date="2019-08" db="EMBL/GenBank/DDBJ databases">
        <title>Bradymonadales sp. TMQ4.</title>
        <authorList>
            <person name="Liang Q."/>
        </authorList>
    </citation>
    <scope>NUCLEOTIDE SEQUENCE [LARGE SCALE GENOMIC DNA]</scope>
    <source>
        <strain evidence="17 18">TMQ4</strain>
    </source>
</reference>
<evidence type="ECO:0000256" key="2">
    <source>
        <dbReference type="ARBA" id="ARBA00005045"/>
    </source>
</evidence>
<comment type="caution">
    <text evidence="17">The sequence shown here is derived from an EMBL/GenBank/DDBJ whole genome shotgun (WGS) entry which is preliminary data.</text>
</comment>
<feature type="binding site" evidence="12">
    <location>
        <begin position="227"/>
        <end position="229"/>
    </location>
    <ligand>
        <name>L-serine</name>
        <dbReference type="ChEBI" id="CHEBI:33384"/>
    </ligand>
</feature>
<keyword evidence="18" id="KW-1185">Reference proteome</keyword>
<feature type="binding site" evidence="13">
    <location>
        <position position="380"/>
    </location>
    <ligand>
        <name>L-serine</name>
        <dbReference type="ChEBI" id="CHEBI:33384"/>
    </ligand>
</feature>
<evidence type="ECO:0000256" key="8">
    <source>
        <dbReference type="ARBA" id="ARBA00022917"/>
    </source>
</evidence>
<proteinExistence type="inferred from homology"/>
<keyword evidence="4 12" id="KW-0963">Cytoplasm</keyword>
<dbReference type="Pfam" id="PF00587">
    <property type="entry name" value="tRNA-synt_2b"/>
    <property type="match status" value="1"/>
</dbReference>
<comment type="catalytic activity">
    <reaction evidence="11 12">
        <text>tRNA(Ser) + L-serine + ATP = L-seryl-tRNA(Ser) + AMP + diphosphate + H(+)</text>
        <dbReference type="Rhea" id="RHEA:12292"/>
        <dbReference type="Rhea" id="RHEA-COMP:9669"/>
        <dbReference type="Rhea" id="RHEA-COMP:9703"/>
        <dbReference type="ChEBI" id="CHEBI:15378"/>
        <dbReference type="ChEBI" id="CHEBI:30616"/>
        <dbReference type="ChEBI" id="CHEBI:33019"/>
        <dbReference type="ChEBI" id="CHEBI:33384"/>
        <dbReference type="ChEBI" id="CHEBI:78442"/>
        <dbReference type="ChEBI" id="CHEBI:78533"/>
        <dbReference type="ChEBI" id="CHEBI:456215"/>
        <dbReference type="EC" id="6.1.1.11"/>
    </reaction>
</comment>
<dbReference type="RefSeq" id="WP_146980722.1">
    <property type="nucleotide sequence ID" value="NZ_VOSM01000003.1"/>
</dbReference>
<gene>
    <name evidence="12 17" type="primary">serS</name>
    <name evidence="17" type="ORF">FRC98_07700</name>
</gene>
<evidence type="ECO:0000256" key="1">
    <source>
        <dbReference type="ARBA" id="ARBA00004496"/>
    </source>
</evidence>
<dbReference type="Pfam" id="PF02403">
    <property type="entry name" value="Seryl_tRNA_N"/>
    <property type="match status" value="1"/>
</dbReference>
<accession>A0A5C6XJT7</accession>
<comment type="function">
    <text evidence="12">Catalyzes the attachment of serine to tRNA(Ser). Is also able to aminoacylate tRNA(Sec) with serine, to form the misacylated tRNA L-seryl-tRNA(Sec), which will be further converted into selenocysteinyl-tRNA(Sec).</text>
</comment>
<dbReference type="InterPro" id="IPR045864">
    <property type="entry name" value="aa-tRNA-synth_II/BPL/LPL"/>
</dbReference>
<sequence>MLDIKFIRENVETVKEAARNKRFDVDIDRLLELDERRRDLMSSSEKIRARRNEVAQAIPKASKEERPALIEEGKQLKEDLASYEEELVEVQAAYEGLLLMVPNVTLPEVPIGETDEDNEVIRHVGEPRTFDFEPRDHEELGELLGIIDKERGIKVGGARSYALRGAGALLEMAVMRLGMDLMVERGYEPIIGPLMVNESALVGTGFFPYGKEDTYHLEKDDKYLVGTSEVILVSLNADEILEQDSLPRRYCGFSPCFRREAGSAGRDTRGVYRVHQFTKVEQVIICEADEAKSRALHEELLGNSEALMQKLELPYRVALACTGEIGLGQVLKHEIETWMPSRGMYSETHSCSSLYDYQARRSGIRYRNEEGQMRYCYTLNNTLAASPRILIPILEHYQNEDGSVTVPEALRPYMHGIEVIRPKGA</sequence>
<dbReference type="Gene3D" id="3.30.930.10">
    <property type="entry name" value="Bira Bifunctional Protein, Domain 2"/>
    <property type="match status" value="1"/>
</dbReference>
<feature type="binding site" evidence="12">
    <location>
        <position position="274"/>
    </location>
    <ligand>
        <name>ATP</name>
        <dbReference type="ChEBI" id="CHEBI:30616"/>
    </ligand>
</feature>
<feature type="binding site" evidence="12 14">
    <location>
        <begin position="347"/>
        <end position="350"/>
    </location>
    <ligand>
        <name>ATP</name>
        <dbReference type="ChEBI" id="CHEBI:30616"/>
    </ligand>
</feature>
<keyword evidence="9 12" id="KW-0030">Aminoacyl-tRNA synthetase</keyword>
<comment type="catalytic activity">
    <reaction evidence="10 12">
        <text>tRNA(Sec) + L-serine + ATP = L-seryl-tRNA(Sec) + AMP + diphosphate + H(+)</text>
        <dbReference type="Rhea" id="RHEA:42580"/>
        <dbReference type="Rhea" id="RHEA-COMP:9742"/>
        <dbReference type="Rhea" id="RHEA-COMP:10128"/>
        <dbReference type="ChEBI" id="CHEBI:15378"/>
        <dbReference type="ChEBI" id="CHEBI:30616"/>
        <dbReference type="ChEBI" id="CHEBI:33019"/>
        <dbReference type="ChEBI" id="CHEBI:33384"/>
        <dbReference type="ChEBI" id="CHEBI:78442"/>
        <dbReference type="ChEBI" id="CHEBI:78533"/>
        <dbReference type="ChEBI" id="CHEBI:456215"/>
        <dbReference type="EC" id="6.1.1.11"/>
    </reaction>
</comment>
<keyword evidence="7 12" id="KW-0067">ATP-binding</keyword>
<comment type="similarity">
    <text evidence="3 12">Belongs to the class-II aminoacyl-tRNA synthetase family. Type-1 seryl-tRNA synthetase subfamily.</text>
</comment>
<dbReference type="CDD" id="cd00770">
    <property type="entry name" value="SerRS_core"/>
    <property type="match status" value="1"/>
</dbReference>
<dbReference type="InterPro" id="IPR015866">
    <property type="entry name" value="Ser-tRNA-synth_1_N"/>
</dbReference>
<evidence type="ECO:0000256" key="14">
    <source>
        <dbReference type="PIRSR" id="PIRSR001529-2"/>
    </source>
</evidence>
<evidence type="ECO:0000256" key="4">
    <source>
        <dbReference type="ARBA" id="ARBA00022490"/>
    </source>
</evidence>
<dbReference type="OrthoDB" id="9804647at2"/>
<dbReference type="GO" id="GO:0006434">
    <property type="term" value="P:seryl-tRNA aminoacylation"/>
    <property type="evidence" value="ECO:0007669"/>
    <property type="project" value="UniProtKB-UniRule"/>
</dbReference>
<dbReference type="AlphaFoldDB" id="A0A5C6XJT7"/>
<dbReference type="Gene3D" id="1.10.287.40">
    <property type="entry name" value="Serine-tRNA synthetase, tRNA binding domain"/>
    <property type="match status" value="1"/>
</dbReference>
<evidence type="ECO:0000256" key="3">
    <source>
        <dbReference type="ARBA" id="ARBA00010728"/>
    </source>
</evidence>
<dbReference type="InterPro" id="IPR010978">
    <property type="entry name" value="tRNA-bd_arm"/>
</dbReference>
<dbReference type="PANTHER" id="PTHR43697">
    <property type="entry name" value="SERYL-TRNA SYNTHETASE"/>
    <property type="match status" value="1"/>
</dbReference>
<feature type="domain" description="Aminoacyl-transfer RNA synthetases class-II family profile" evidence="16">
    <location>
        <begin position="136"/>
        <end position="407"/>
    </location>
</feature>
<feature type="coiled-coil region" evidence="15">
    <location>
        <begin position="66"/>
        <end position="100"/>
    </location>
</feature>
<evidence type="ECO:0000256" key="11">
    <source>
        <dbReference type="ARBA" id="ARBA00048823"/>
    </source>
</evidence>
<evidence type="ECO:0000313" key="17">
    <source>
        <dbReference type="EMBL" id="TXD37566.1"/>
    </source>
</evidence>
<dbReference type="EMBL" id="VOSM01000003">
    <property type="protein sequence ID" value="TXD37566.1"/>
    <property type="molecule type" value="Genomic_DNA"/>
</dbReference>
<comment type="domain">
    <text evidence="12">Consists of two distinct domains, a catalytic core and a N-terminal extension that is involved in tRNA binding.</text>
</comment>
<evidence type="ECO:0000256" key="5">
    <source>
        <dbReference type="ARBA" id="ARBA00022598"/>
    </source>
</evidence>
<dbReference type="GO" id="GO:0005524">
    <property type="term" value="F:ATP binding"/>
    <property type="evidence" value="ECO:0007669"/>
    <property type="project" value="UniProtKB-UniRule"/>
</dbReference>
<name>A0A5C6XJT7_9DELT</name>
<dbReference type="NCBIfam" id="TIGR00414">
    <property type="entry name" value="serS"/>
    <property type="match status" value="1"/>
</dbReference>
<keyword evidence="8 12" id="KW-0648">Protein biosynthesis</keyword>
<feature type="site" description="Important for serine binding" evidence="13">
    <location>
        <position position="382"/>
    </location>
</feature>
<dbReference type="PIRSF" id="PIRSF001529">
    <property type="entry name" value="Ser-tRNA-synth_IIa"/>
    <property type="match status" value="1"/>
</dbReference>
<feature type="binding site" evidence="12 13">
    <location>
        <position position="281"/>
    </location>
    <ligand>
        <name>L-serine</name>
        <dbReference type="ChEBI" id="CHEBI:33384"/>
    </ligand>
</feature>
<evidence type="ECO:0000259" key="16">
    <source>
        <dbReference type="PROSITE" id="PS50862"/>
    </source>
</evidence>
<dbReference type="PANTHER" id="PTHR43697:SF1">
    <property type="entry name" value="SERINE--TRNA LIGASE"/>
    <property type="match status" value="1"/>
</dbReference>
<feature type="binding site" evidence="13">
    <location>
        <position position="258"/>
    </location>
    <ligand>
        <name>L-serine</name>
        <dbReference type="ChEBI" id="CHEBI:33384"/>
    </ligand>
</feature>
<comment type="pathway">
    <text evidence="2 12">Aminoacyl-tRNA biosynthesis; selenocysteinyl-tRNA(Sec) biosynthesis; L-seryl-tRNA(Sec) from L-serine and tRNA(Sec): step 1/1.</text>
</comment>